<feature type="region of interest" description="Disordered" evidence="1">
    <location>
        <begin position="88"/>
        <end position="108"/>
    </location>
</feature>
<evidence type="ECO:0000313" key="3">
    <source>
        <dbReference type="Proteomes" id="UP000838878"/>
    </source>
</evidence>
<feature type="compositionally biased region" description="Polar residues" evidence="1">
    <location>
        <begin position="88"/>
        <end position="98"/>
    </location>
</feature>
<evidence type="ECO:0000313" key="2">
    <source>
        <dbReference type="EMBL" id="CAH0723522.1"/>
    </source>
</evidence>
<proteinExistence type="predicted"/>
<dbReference type="AlphaFoldDB" id="A0A8J9W1A3"/>
<keyword evidence="3" id="KW-1185">Reference proteome</keyword>
<sequence>MWVRVGRKSQCTTLSHIRKAVRRFYGVVAKETVTDSILMANVCKTVLANRIDRCDSICRFGSSVLTSSSKSKSKANLENVLLQNPLSATKKGSNQSHLLPTALKHDNI</sequence>
<name>A0A8J9W1A3_9NEOP</name>
<protein>
    <submittedName>
        <fullName evidence="2">Uncharacterized protein</fullName>
    </submittedName>
</protein>
<gene>
    <name evidence="2" type="ORF">BINO364_LOCUS9347</name>
</gene>
<organism evidence="2 3">
    <name type="scientific">Brenthis ino</name>
    <name type="common">lesser marbled fritillary</name>
    <dbReference type="NCBI Taxonomy" id="405034"/>
    <lineage>
        <taxon>Eukaryota</taxon>
        <taxon>Metazoa</taxon>
        <taxon>Ecdysozoa</taxon>
        <taxon>Arthropoda</taxon>
        <taxon>Hexapoda</taxon>
        <taxon>Insecta</taxon>
        <taxon>Pterygota</taxon>
        <taxon>Neoptera</taxon>
        <taxon>Endopterygota</taxon>
        <taxon>Lepidoptera</taxon>
        <taxon>Glossata</taxon>
        <taxon>Ditrysia</taxon>
        <taxon>Papilionoidea</taxon>
        <taxon>Nymphalidae</taxon>
        <taxon>Heliconiinae</taxon>
        <taxon>Argynnini</taxon>
        <taxon>Brenthis</taxon>
    </lineage>
</organism>
<feature type="non-terminal residue" evidence="2">
    <location>
        <position position="108"/>
    </location>
</feature>
<evidence type="ECO:0000256" key="1">
    <source>
        <dbReference type="SAM" id="MobiDB-lite"/>
    </source>
</evidence>
<dbReference type="Proteomes" id="UP000838878">
    <property type="component" value="Chromosome 4"/>
</dbReference>
<dbReference type="EMBL" id="OV170224">
    <property type="protein sequence ID" value="CAH0723522.1"/>
    <property type="molecule type" value="Genomic_DNA"/>
</dbReference>
<reference evidence="2" key="1">
    <citation type="submission" date="2021-12" db="EMBL/GenBank/DDBJ databases">
        <authorList>
            <person name="Martin H S."/>
        </authorList>
    </citation>
    <scope>NUCLEOTIDE SEQUENCE</scope>
</reference>
<accession>A0A8J9W1A3</accession>